<proteinExistence type="predicted"/>
<keyword evidence="3" id="KW-1185">Reference proteome</keyword>
<sequence length="197" mass="22472">MKKLQNFRKHSAIFIQQAEENPTEHRRGGGSRAEEDGRERNGDSTRRDTPRERGFGTVVESRIRFSGELVREKERRCSETGPGKSFTAVRHKGIMPDNISAASANGCFFSKNLEALKNIILERAKRGVKYGTPSSIHVSPKNIERFHKCSKKGNPFSDVNHRNRCLHRVERRGMKYDYATTCQREPPNSPQTCLLQT</sequence>
<evidence type="ECO:0000313" key="3">
    <source>
        <dbReference type="Proteomes" id="UP000887013"/>
    </source>
</evidence>
<evidence type="ECO:0000313" key="2">
    <source>
        <dbReference type="EMBL" id="GFS34590.1"/>
    </source>
</evidence>
<gene>
    <name evidence="2" type="ORF">NPIL_28861</name>
</gene>
<comment type="caution">
    <text evidence="2">The sequence shown here is derived from an EMBL/GenBank/DDBJ whole genome shotgun (WGS) entry which is preliminary data.</text>
</comment>
<organism evidence="2 3">
    <name type="scientific">Nephila pilipes</name>
    <name type="common">Giant wood spider</name>
    <name type="synonym">Nephila maculata</name>
    <dbReference type="NCBI Taxonomy" id="299642"/>
    <lineage>
        <taxon>Eukaryota</taxon>
        <taxon>Metazoa</taxon>
        <taxon>Ecdysozoa</taxon>
        <taxon>Arthropoda</taxon>
        <taxon>Chelicerata</taxon>
        <taxon>Arachnida</taxon>
        <taxon>Araneae</taxon>
        <taxon>Araneomorphae</taxon>
        <taxon>Entelegynae</taxon>
        <taxon>Araneoidea</taxon>
        <taxon>Nephilidae</taxon>
        <taxon>Nephila</taxon>
    </lineage>
</organism>
<name>A0A8X6MAB9_NEPPI</name>
<evidence type="ECO:0000256" key="1">
    <source>
        <dbReference type="SAM" id="MobiDB-lite"/>
    </source>
</evidence>
<dbReference type="Proteomes" id="UP000887013">
    <property type="component" value="Unassembled WGS sequence"/>
</dbReference>
<reference evidence="2" key="1">
    <citation type="submission" date="2020-08" db="EMBL/GenBank/DDBJ databases">
        <title>Multicomponent nature underlies the extraordinary mechanical properties of spider dragline silk.</title>
        <authorList>
            <person name="Kono N."/>
            <person name="Nakamura H."/>
            <person name="Mori M."/>
            <person name="Yoshida Y."/>
            <person name="Ohtoshi R."/>
            <person name="Malay A.D."/>
            <person name="Moran D.A.P."/>
            <person name="Tomita M."/>
            <person name="Numata K."/>
            <person name="Arakawa K."/>
        </authorList>
    </citation>
    <scope>NUCLEOTIDE SEQUENCE</scope>
</reference>
<dbReference type="EMBL" id="BMAW01042508">
    <property type="protein sequence ID" value="GFS34590.1"/>
    <property type="molecule type" value="Genomic_DNA"/>
</dbReference>
<feature type="region of interest" description="Disordered" evidence="1">
    <location>
        <begin position="1"/>
        <end position="55"/>
    </location>
</feature>
<feature type="compositionally biased region" description="Basic and acidic residues" evidence="1">
    <location>
        <begin position="22"/>
        <end position="54"/>
    </location>
</feature>
<accession>A0A8X6MAB9</accession>
<dbReference type="AlphaFoldDB" id="A0A8X6MAB9"/>
<protein>
    <submittedName>
        <fullName evidence="2">Uncharacterized protein</fullName>
    </submittedName>
</protein>
<feature type="compositionally biased region" description="Basic residues" evidence="1">
    <location>
        <begin position="1"/>
        <end position="11"/>
    </location>
</feature>